<dbReference type="AlphaFoldDB" id="A0A7W6RHV4"/>
<name>A0A7W6RHV4_9PROT</name>
<protein>
    <recommendedName>
        <fullName evidence="3">HicA-like toxin of HicAB toxin-antitoxin system</fullName>
    </recommendedName>
</protein>
<reference evidence="1 2" key="1">
    <citation type="submission" date="2020-08" db="EMBL/GenBank/DDBJ databases">
        <title>Genome sequencing of Purple Non-Sulfur Bacteria from various extreme environments.</title>
        <authorList>
            <person name="Mayer M."/>
        </authorList>
    </citation>
    <scope>NUCLEOTIDE SEQUENCE [LARGE SCALE GENOMIC DNA]</scope>
    <source>
        <strain evidence="1 2">JA131</strain>
    </source>
</reference>
<comment type="caution">
    <text evidence="1">The sequence shown here is derived from an EMBL/GenBank/DDBJ whole genome shotgun (WGS) entry which is preliminary data.</text>
</comment>
<evidence type="ECO:0008006" key="3">
    <source>
        <dbReference type="Google" id="ProtNLM"/>
    </source>
</evidence>
<evidence type="ECO:0000313" key="1">
    <source>
        <dbReference type="EMBL" id="MBB4268276.1"/>
    </source>
</evidence>
<sequence length="84" mass="9124">MNSTHRKTLRAVFRDPVSGTIAWNDLESLLLAASADLVEGSGSRARFVAGTVVATVHRPHPARDTRRSQVRDARAFLESIGVTP</sequence>
<organism evidence="1 2">
    <name type="scientific">Roseospira visakhapatnamensis</name>
    <dbReference type="NCBI Taxonomy" id="390880"/>
    <lineage>
        <taxon>Bacteria</taxon>
        <taxon>Pseudomonadati</taxon>
        <taxon>Pseudomonadota</taxon>
        <taxon>Alphaproteobacteria</taxon>
        <taxon>Rhodospirillales</taxon>
        <taxon>Rhodospirillaceae</taxon>
        <taxon>Roseospira</taxon>
    </lineage>
</organism>
<gene>
    <name evidence="1" type="ORF">GGD89_003940</name>
</gene>
<evidence type="ECO:0000313" key="2">
    <source>
        <dbReference type="Proteomes" id="UP000554286"/>
    </source>
</evidence>
<keyword evidence="2" id="KW-1185">Reference proteome</keyword>
<accession>A0A7W6RHV4</accession>
<dbReference type="Pfam" id="PF07927">
    <property type="entry name" value="HicA_toxin"/>
    <property type="match status" value="1"/>
</dbReference>
<dbReference type="GO" id="GO:0003729">
    <property type="term" value="F:mRNA binding"/>
    <property type="evidence" value="ECO:0007669"/>
    <property type="project" value="InterPro"/>
</dbReference>
<dbReference type="RefSeq" id="WP_184049153.1">
    <property type="nucleotide sequence ID" value="NZ_JACIGK010000075.1"/>
</dbReference>
<proteinExistence type="predicted"/>
<dbReference type="InterPro" id="IPR012933">
    <property type="entry name" value="HicA_mRNA_interferase"/>
</dbReference>
<dbReference type="Proteomes" id="UP000554286">
    <property type="component" value="Unassembled WGS sequence"/>
</dbReference>
<dbReference type="EMBL" id="JACIGK010000075">
    <property type="protein sequence ID" value="MBB4268276.1"/>
    <property type="molecule type" value="Genomic_DNA"/>
</dbReference>